<feature type="region of interest" description="Disordered" evidence="1">
    <location>
        <begin position="1"/>
        <end position="99"/>
    </location>
</feature>
<dbReference type="EMBL" id="JAXIOK010000012">
    <property type="protein sequence ID" value="KAK4758754.1"/>
    <property type="molecule type" value="Genomic_DNA"/>
</dbReference>
<protein>
    <recommendedName>
        <fullName evidence="4">DUF1639 family protein</fullName>
    </recommendedName>
</protein>
<reference evidence="2 3" key="1">
    <citation type="journal article" date="2023" name="Hortic Res">
        <title>Pangenome of water caltrop reveals structural variations and asymmetric subgenome divergence after allopolyploidization.</title>
        <authorList>
            <person name="Zhang X."/>
            <person name="Chen Y."/>
            <person name="Wang L."/>
            <person name="Yuan Y."/>
            <person name="Fang M."/>
            <person name="Shi L."/>
            <person name="Lu R."/>
            <person name="Comes H.P."/>
            <person name="Ma Y."/>
            <person name="Chen Y."/>
            <person name="Huang G."/>
            <person name="Zhou Y."/>
            <person name="Zheng Z."/>
            <person name="Qiu Y."/>
        </authorList>
    </citation>
    <scope>NUCLEOTIDE SEQUENCE [LARGE SCALE GENOMIC DNA]</scope>
    <source>
        <tissue evidence="2">Roots</tissue>
    </source>
</reference>
<evidence type="ECO:0008006" key="4">
    <source>
        <dbReference type="Google" id="ProtNLM"/>
    </source>
</evidence>
<feature type="region of interest" description="Disordered" evidence="1">
    <location>
        <begin position="157"/>
        <end position="184"/>
    </location>
</feature>
<evidence type="ECO:0000313" key="3">
    <source>
        <dbReference type="Proteomes" id="UP001345219"/>
    </source>
</evidence>
<accession>A0AAN7K388</accession>
<feature type="region of interest" description="Disordered" evidence="1">
    <location>
        <begin position="208"/>
        <end position="228"/>
    </location>
</feature>
<feature type="compositionally biased region" description="Basic residues" evidence="1">
    <location>
        <begin position="213"/>
        <end position="227"/>
    </location>
</feature>
<evidence type="ECO:0000256" key="1">
    <source>
        <dbReference type="SAM" id="MobiDB-lite"/>
    </source>
</evidence>
<dbReference type="Pfam" id="PF07797">
    <property type="entry name" value="DUF1639"/>
    <property type="match status" value="1"/>
</dbReference>
<keyword evidence="3" id="KW-1185">Reference proteome</keyword>
<dbReference type="Proteomes" id="UP001345219">
    <property type="component" value="Chromosome 15"/>
</dbReference>
<comment type="caution">
    <text evidence="2">The sequence shown here is derived from an EMBL/GenBank/DDBJ whole genome shotgun (WGS) entry which is preliminary data.</text>
</comment>
<feature type="compositionally biased region" description="Basic and acidic residues" evidence="1">
    <location>
        <begin position="77"/>
        <end position="88"/>
    </location>
</feature>
<sequence>MVYTSEGSGMRDISGEAAISKASRPERSKPLHNFSLPSLKWGGQRHLRCMKIDSASASQSPSWSPGMESTPSTTAPGEERRRSGEASIRKSRTGGGVNCSGEIKAVKERFLFDLRAEMDKIRDEYLRIGADPGEAAEQSKEESLVRPWNLRTRRAACKAPIGGTDRGKARAGQSLAEDGNSNLSSLLKGREERAKFYPTLKRKEIDEDFVKMTGHRPPRKPKKRSRAIQKQLDMMAPGLWLTEVTLDTYKVPEIPENAKR</sequence>
<proteinExistence type="predicted"/>
<evidence type="ECO:0000313" key="2">
    <source>
        <dbReference type="EMBL" id="KAK4758754.1"/>
    </source>
</evidence>
<organism evidence="2 3">
    <name type="scientific">Trapa incisa</name>
    <dbReference type="NCBI Taxonomy" id="236973"/>
    <lineage>
        <taxon>Eukaryota</taxon>
        <taxon>Viridiplantae</taxon>
        <taxon>Streptophyta</taxon>
        <taxon>Embryophyta</taxon>
        <taxon>Tracheophyta</taxon>
        <taxon>Spermatophyta</taxon>
        <taxon>Magnoliopsida</taxon>
        <taxon>eudicotyledons</taxon>
        <taxon>Gunneridae</taxon>
        <taxon>Pentapetalae</taxon>
        <taxon>rosids</taxon>
        <taxon>malvids</taxon>
        <taxon>Myrtales</taxon>
        <taxon>Lythraceae</taxon>
        <taxon>Trapa</taxon>
    </lineage>
</organism>
<dbReference type="PANTHER" id="PTHR33130">
    <property type="entry name" value="PUTATIVE (DUF1639)-RELATED"/>
    <property type="match status" value="1"/>
</dbReference>
<feature type="compositionally biased region" description="Low complexity" evidence="1">
    <location>
        <begin position="54"/>
        <end position="65"/>
    </location>
</feature>
<dbReference type="InterPro" id="IPR012438">
    <property type="entry name" value="DUF1639"/>
</dbReference>
<gene>
    <name evidence="2" type="ORF">SAY87_020055</name>
</gene>
<dbReference type="AlphaFoldDB" id="A0AAN7K388"/>
<dbReference type="PANTHER" id="PTHR33130:SF43">
    <property type="entry name" value="OS01G0688600 PROTEIN"/>
    <property type="match status" value="1"/>
</dbReference>
<name>A0AAN7K388_9MYRT</name>